<gene>
    <name evidence="1" type="ORF">D1012_21630</name>
</gene>
<dbReference type="EMBL" id="QWEY01000023">
    <property type="protein sequence ID" value="RGP35129.1"/>
    <property type="molecule type" value="Genomic_DNA"/>
</dbReference>
<protein>
    <submittedName>
        <fullName evidence="1">Uncharacterized protein</fullName>
    </submittedName>
</protein>
<dbReference type="Proteomes" id="UP000284547">
    <property type="component" value="Unassembled WGS sequence"/>
</dbReference>
<comment type="caution">
    <text evidence="1">The sequence shown here is derived from an EMBL/GenBank/DDBJ whole genome shotgun (WGS) entry which is preliminary data.</text>
</comment>
<organism evidence="1 2">
    <name type="scientific">Pseudotabrizicola alkalilacus</name>
    <dbReference type="NCBI Taxonomy" id="2305252"/>
    <lineage>
        <taxon>Bacteria</taxon>
        <taxon>Pseudomonadati</taxon>
        <taxon>Pseudomonadota</taxon>
        <taxon>Alphaproteobacteria</taxon>
        <taxon>Rhodobacterales</taxon>
        <taxon>Paracoccaceae</taxon>
        <taxon>Pseudotabrizicola</taxon>
    </lineage>
</organism>
<proteinExistence type="predicted"/>
<dbReference type="AlphaFoldDB" id="A0A411YWL0"/>
<accession>A0A411YWL0</accession>
<evidence type="ECO:0000313" key="1">
    <source>
        <dbReference type="EMBL" id="RGP35129.1"/>
    </source>
</evidence>
<name>A0A411YWL0_9RHOB</name>
<keyword evidence="2" id="KW-1185">Reference proteome</keyword>
<evidence type="ECO:0000313" key="2">
    <source>
        <dbReference type="Proteomes" id="UP000284547"/>
    </source>
</evidence>
<reference evidence="1 2" key="1">
    <citation type="submission" date="2018-08" db="EMBL/GenBank/DDBJ databases">
        <title>Flavobacterium tibetense sp. nov., isolated from a wetland YonghuCo on Tibetan Plateau.</title>
        <authorList>
            <person name="Phurbu D."/>
            <person name="Lu H."/>
            <person name="Xing P."/>
        </authorList>
    </citation>
    <scope>NUCLEOTIDE SEQUENCE [LARGE SCALE GENOMIC DNA]</scope>
    <source>
        <strain evidence="1 2">DJC</strain>
    </source>
</reference>
<sequence length="63" mass="6939">MSGFCLSHVIPDSYDQHRLVSKTDRCGKCRLAVNDDKASRGIAWADQDQPALRAAMRLPVPLG</sequence>